<comment type="similarity">
    <text evidence="2">Belongs to the meteorin family.</text>
</comment>
<evidence type="ECO:0000256" key="2">
    <source>
        <dbReference type="ARBA" id="ARBA00005669"/>
    </source>
</evidence>
<comment type="caution">
    <text evidence="6">The sequence shown here is derived from an EMBL/GenBank/DDBJ whole genome shotgun (WGS) entry which is preliminary data.</text>
</comment>
<keyword evidence="3" id="KW-0964">Secreted</keyword>
<evidence type="ECO:0000256" key="1">
    <source>
        <dbReference type="ARBA" id="ARBA00004613"/>
    </source>
</evidence>
<evidence type="ECO:0000313" key="6">
    <source>
        <dbReference type="EMBL" id="CAG9536552.1"/>
    </source>
</evidence>
<gene>
    <name evidence="6" type="ORF">CJOHNSTONI_LOCUS6459</name>
</gene>
<reference evidence="6" key="1">
    <citation type="submission" date="2021-09" db="EMBL/GenBank/DDBJ databases">
        <authorList>
            <consortium name="Pathogen Informatics"/>
        </authorList>
    </citation>
    <scope>NUCLEOTIDE SEQUENCE</scope>
</reference>
<evidence type="ECO:0000256" key="5">
    <source>
        <dbReference type="ARBA" id="ARBA00023157"/>
    </source>
</evidence>
<dbReference type="GO" id="GO:0005179">
    <property type="term" value="F:hormone activity"/>
    <property type="evidence" value="ECO:0007669"/>
    <property type="project" value="TreeGrafter"/>
</dbReference>
<keyword evidence="7" id="KW-1185">Reference proteome</keyword>
<keyword evidence="4" id="KW-0732">Signal</keyword>
<dbReference type="PANTHER" id="PTHR28593">
    <property type="entry name" value="METEORIN-LIKE PROTEIN"/>
    <property type="match status" value="1"/>
</dbReference>
<evidence type="ECO:0000256" key="3">
    <source>
        <dbReference type="ARBA" id="ARBA00022525"/>
    </source>
</evidence>
<evidence type="ECO:0000256" key="4">
    <source>
        <dbReference type="ARBA" id="ARBA00022729"/>
    </source>
</evidence>
<dbReference type="AlphaFoldDB" id="A0A8J2M957"/>
<dbReference type="OrthoDB" id="5845272at2759"/>
<dbReference type="PANTHER" id="PTHR28593:SF3">
    <property type="entry name" value="METEORIN-LIKE PROTEIN"/>
    <property type="match status" value="1"/>
</dbReference>
<dbReference type="EMBL" id="CAKAEH010001463">
    <property type="protein sequence ID" value="CAG9536552.1"/>
    <property type="molecule type" value="Genomic_DNA"/>
</dbReference>
<evidence type="ECO:0000313" key="7">
    <source>
        <dbReference type="Proteomes" id="UP000746747"/>
    </source>
</evidence>
<name>A0A8J2M957_9BILA</name>
<dbReference type="GO" id="GO:0005615">
    <property type="term" value="C:extracellular space"/>
    <property type="evidence" value="ECO:0007669"/>
    <property type="project" value="TreeGrafter"/>
</dbReference>
<sequence>MIHDDDNDDDGDDIWYGNRSLHLQLLMLFLYMCKFNALTIDDINNNDMMNEWKYNTHCSWHSSGGIDDKMIQKVNLSCSSGYFQWNDPIGGMHIRFLMKDLSGKRTCLRIRFIPAHKILYHISDGSNRRLLNVAKEFQKCMNIKIDILLFIETYKMRIWKKRIAGFRYEILPESLIANEKSSCSICSTIDIMNAFCNYADFGHQNNANDHILIDKILRRPLHYQQIIERTNNQSILKAPAIGCLDKKDQISRIYISKMEFDVVHIICSPTIPHYVQIAREQSENAPCQLL</sequence>
<dbReference type="Proteomes" id="UP000746747">
    <property type="component" value="Unassembled WGS sequence"/>
</dbReference>
<protein>
    <submittedName>
        <fullName evidence="6">Uncharacterized protein</fullName>
    </submittedName>
</protein>
<dbReference type="InterPro" id="IPR051998">
    <property type="entry name" value="Meteorin-like"/>
</dbReference>
<comment type="subcellular location">
    <subcellularLocation>
        <location evidence="1">Secreted</location>
    </subcellularLocation>
</comment>
<keyword evidence="5" id="KW-1015">Disulfide bond</keyword>
<proteinExistence type="inferred from homology"/>
<organism evidence="6 7">
    <name type="scientific">Cercopithifilaria johnstoni</name>
    <dbReference type="NCBI Taxonomy" id="2874296"/>
    <lineage>
        <taxon>Eukaryota</taxon>
        <taxon>Metazoa</taxon>
        <taxon>Ecdysozoa</taxon>
        <taxon>Nematoda</taxon>
        <taxon>Chromadorea</taxon>
        <taxon>Rhabditida</taxon>
        <taxon>Spirurina</taxon>
        <taxon>Spiruromorpha</taxon>
        <taxon>Filarioidea</taxon>
        <taxon>Onchocercidae</taxon>
        <taxon>Cercopithifilaria</taxon>
    </lineage>
</organism>
<accession>A0A8J2M957</accession>